<comment type="caution">
    <text evidence="1">The sequence shown here is derived from an EMBL/GenBank/DDBJ whole genome shotgun (WGS) entry which is preliminary data.</text>
</comment>
<evidence type="ECO:0000313" key="2">
    <source>
        <dbReference type="Proteomes" id="UP000011991"/>
    </source>
</evidence>
<protein>
    <submittedName>
        <fullName evidence="1">Uncharacterized protein</fullName>
    </submittedName>
</protein>
<dbReference type="PATRIC" id="fig|1265738.3.peg.1441"/>
<name>M5RQQ3_9BACT</name>
<sequence>MAERSDAVSDIGAGLEWVRRRLGEWFVDCPVALAAAMSEVNSCEQYSDYLSGVLDSSDDSVDVARAVLNWSIRRGEIWRLSSTHR</sequence>
<dbReference type="AlphaFoldDB" id="M5RQQ3"/>
<accession>M5RQQ3</accession>
<organism evidence="1 2">
    <name type="scientific">Rhodopirellula maiorica SM1</name>
    <dbReference type="NCBI Taxonomy" id="1265738"/>
    <lineage>
        <taxon>Bacteria</taxon>
        <taxon>Pseudomonadati</taxon>
        <taxon>Planctomycetota</taxon>
        <taxon>Planctomycetia</taxon>
        <taxon>Pirellulales</taxon>
        <taxon>Pirellulaceae</taxon>
        <taxon>Novipirellula</taxon>
    </lineage>
</organism>
<proteinExistence type="predicted"/>
<keyword evidence="2" id="KW-1185">Reference proteome</keyword>
<dbReference type="Proteomes" id="UP000011991">
    <property type="component" value="Unassembled WGS sequence"/>
</dbReference>
<gene>
    <name evidence="1" type="ORF">RMSM_01452</name>
</gene>
<dbReference type="EMBL" id="ANOG01000215">
    <property type="protein sequence ID" value="EMI21625.1"/>
    <property type="molecule type" value="Genomic_DNA"/>
</dbReference>
<evidence type="ECO:0000313" key="1">
    <source>
        <dbReference type="EMBL" id="EMI21625.1"/>
    </source>
</evidence>
<reference evidence="1 2" key="1">
    <citation type="journal article" date="2013" name="Mar. Genomics">
        <title>Expression of sulfatases in Rhodopirellula baltica and the diversity of sulfatases in the genus Rhodopirellula.</title>
        <authorList>
            <person name="Wegner C.E."/>
            <person name="Richter-Heitmann T."/>
            <person name="Klindworth A."/>
            <person name="Klockow C."/>
            <person name="Richter M."/>
            <person name="Achstetter T."/>
            <person name="Glockner F.O."/>
            <person name="Harder J."/>
        </authorList>
    </citation>
    <scope>NUCLEOTIDE SEQUENCE [LARGE SCALE GENOMIC DNA]</scope>
    <source>
        <strain evidence="1 2">SM1</strain>
    </source>
</reference>